<keyword evidence="5" id="KW-1185">Reference proteome</keyword>
<dbReference type="PROSITE" id="PS50158">
    <property type="entry name" value="ZF_CCHC"/>
    <property type="match status" value="1"/>
</dbReference>
<dbReference type="AlphaFoldDB" id="A0AAQ3QTP3"/>
<dbReference type="SUPFAM" id="SSF57756">
    <property type="entry name" value="Retrovirus zinc finger-like domains"/>
    <property type="match status" value="1"/>
</dbReference>
<accession>A0AAQ3QTP3</accession>
<name>A0AAQ3QTP3_9LILI</name>
<keyword evidence="1" id="KW-0862">Zinc</keyword>
<dbReference type="GO" id="GO:0008270">
    <property type="term" value="F:zinc ion binding"/>
    <property type="evidence" value="ECO:0007669"/>
    <property type="project" value="UniProtKB-KW"/>
</dbReference>
<evidence type="ECO:0000256" key="1">
    <source>
        <dbReference type="PROSITE-ProRule" id="PRU00047"/>
    </source>
</evidence>
<feature type="domain" description="CCHC-type" evidence="3">
    <location>
        <begin position="112"/>
        <end position="126"/>
    </location>
</feature>
<reference evidence="4 5" key="1">
    <citation type="submission" date="2023-10" db="EMBL/GenBank/DDBJ databases">
        <title>Chromosome-scale genome assembly provides insights into flower coloration mechanisms of Canna indica.</title>
        <authorList>
            <person name="Li C."/>
        </authorList>
    </citation>
    <scope>NUCLEOTIDE SEQUENCE [LARGE SCALE GENOMIC DNA]</scope>
    <source>
        <tissue evidence="4">Flower</tissue>
    </source>
</reference>
<dbReference type="GO" id="GO:0003676">
    <property type="term" value="F:nucleic acid binding"/>
    <property type="evidence" value="ECO:0007669"/>
    <property type="project" value="InterPro"/>
</dbReference>
<evidence type="ECO:0000313" key="4">
    <source>
        <dbReference type="EMBL" id="WOL20683.1"/>
    </source>
</evidence>
<keyword evidence="1" id="KW-0479">Metal-binding</keyword>
<protein>
    <submittedName>
        <fullName evidence="4">Gag-pol</fullName>
    </submittedName>
</protein>
<gene>
    <name evidence="4" type="ORF">Cni_G29488</name>
</gene>
<organism evidence="4 5">
    <name type="scientific">Canna indica</name>
    <name type="common">Indian-shot</name>
    <dbReference type="NCBI Taxonomy" id="4628"/>
    <lineage>
        <taxon>Eukaryota</taxon>
        <taxon>Viridiplantae</taxon>
        <taxon>Streptophyta</taxon>
        <taxon>Embryophyta</taxon>
        <taxon>Tracheophyta</taxon>
        <taxon>Spermatophyta</taxon>
        <taxon>Magnoliopsida</taxon>
        <taxon>Liliopsida</taxon>
        <taxon>Zingiberales</taxon>
        <taxon>Cannaceae</taxon>
        <taxon>Canna</taxon>
    </lineage>
</organism>
<feature type="region of interest" description="Disordered" evidence="2">
    <location>
        <begin position="68"/>
        <end position="94"/>
    </location>
</feature>
<dbReference type="EMBL" id="CP136898">
    <property type="protein sequence ID" value="WOL20683.1"/>
    <property type="molecule type" value="Genomic_DNA"/>
</dbReference>
<dbReference type="InterPro" id="IPR001878">
    <property type="entry name" value="Znf_CCHC"/>
</dbReference>
<evidence type="ECO:0000313" key="5">
    <source>
        <dbReference type="Proteomes" id="UP001327560"/>
    </source>
</evidence>
<dbReference type="SMART" id="SM00343">
    <property type="entry name" value="ZnF_C2HC"/>
    <property type="match status" value="2"/>
</dbReference>
<sequence>MSAVSVECLHPLEFFESEWKRVSRRRSASSSRRVTFASAPKPSSLSWIGVGRSFAQIVRLGCPAKPSPHASEAVGSPSTRVSAPVHVSPTEASPEQLSSLEDLVASLRRRGKCFNCLEAGHLARHCVNRRVCFLCHRAGHSWRSCSNYRRKDAGIKSDRSASHVSHLPTNAAFTSSAKVPLLKPTSGGIAFSRPNINFLFASLPCSFSSRT</sequence>
<dbReference type="InterPro" id="IPR036875">
    <property type="entry name" value="Znf_CCHC_sf"/>
</dbReference>
<dbReference type="Proteomes" id="UP001327560">
    <property type="component" value="Chromosome 9"/>
</dbReference>
<proteinExistence type="predicted"/>
<keyword evidence="1" id="KW-0863">Zinc-finger</keyword>
<dbReference type="Gene3D" id="4.10.60.10">
    <property type="entry name" value="Zinc finger, CCHC-type"/>
    <property type="match status" value="1"/>
</dbReference>
<evidence type="ECO:0000256" key="2">
    <source>
        <dbReference type="SAM" id="MobiDB-lite"/>
    </source>
</evidence>
<evidence type="ECO:0000259" key="3">
    <source>
        <dbReference type="PROSITE" id="PS50158"/>
    </source>
</evidence>